<proteinExistence type="predicted"/>
<sequence length="250" mass="27713">MPREMSAGNPNAPVLSGSLSNALYRHAEQRCFAFFIYLFYVKILTERGNNLHNANLQAHDAVEHKATHQIDSGFRQPNQPHYYGFDDNDPNIVNQSATACGKMDAAHFCNLGIDSRYQNAFAQLGQNDAALNDYYENLKKICGDTRMLPQRINIGPDRVIDQLHAELAVRFLRAGGPPITRQNITTYCQEGIKRIAQYQATRGAGIVACAQRYADFYAAAQSEMWQSVSGSVAASCAAHGLPVTDYLSYV</sequence>
<dbReference type="OrthoDB" id="6893178at2"/>
<dbReference type="Proteomes" id="UP000198706">
    <property type="component" value="Unassembled WGS sequence"/>
</dbReference>
<reference evidence="1 2" key="1">
    <citation type="submission" date="2016-10" db="EMBL/GenBank/DDBJ databases">
        <authorList>
            <person name="de Groot N.N."/>
        </authorList>
    </citation>
    <scope>NUCLEOTIDE SEQUENCE [LARGE SCALE GENOMIC DNA]</scope>
    <source>
        <strain evidence="1 2">JCM 21544</strain>
    </source>
</reference>
<accession>A0A1G9EEF1</accession>
<organism evidence="1 2">
    <name type="scientific">Pseudomonas indica</name>
    <dbReference type="NCBI Taxonomy" id="137658"/>
    <lineage>
        <taxon>Bacteria</taxon>
        <taxon>Pseudomonadati</taxon>
        <taxon>Pseudomonadota</taxon>
        <taxon>Gammaproteobacteria</taxon>
        <taxon>Pseudomonadales</taxon>
        <taxon>Pseudomonadaceae</taxon>
        <taxon>Pseudomonas</taxon>
    </lineage>
</organism>
<evidence type="ECO:0000313" key="2">
    <source>
        <dbReference type="Proteomes" id="UP000198706"/>
    </source>
</evidence>
<evidence type="ECO:0000313" key="1">
    <source>
        <dbReference type="EMBL" id="SDK74484.1"/>
    </source>
</evidence>
<dbReference type="RefSeq" id="WP_084337865.1">
    <property type="nucleotide sequence ID" value="NZ_FNFD01000010.1"/>
</dbReference>
<keyword evidence="2" id="KW-1185">Reference proteome</keyword>
<dbReference type="AlphaFoldDB" id="A0A1G9EEF1"/>
<gene>
    <name evidence="1" type="ORF">SAMN05216186_11031</name>
</gene>
<name>A0A1G9EEF1_9PSED</name>
<protein>
    <submittedName>
        <fullName evidence="1">Uncharacterized protein</fullName>
    </submittedName>
</protein>
<dbReference type="EMBL" id="FNFD01000010">
    <property type="protein sequence ID" value="SDK74484.1"/>
    <property type="molecule type" value="Genomic_DNA"/>
</dbReference>